<gene>
    <name evidence="1" type="ORF">NDU88_006163</name>
</gene>
<accession>A0AAV7LPZ6</accession>
<proteinExistence type="predicted"/>
<dbReference type="Proteomes" id="UP001066276">
    <property type="component" value="Chromosome 11"/>
</dbReference>
<organism evidence="1 2">
    <name type="scientific">Pleurodeles waltl</name>
    <name type="common">Iberian ribbed newt</name>
    <dbReference type="NCBI Taxonomy" id="8319"/>
    <lineage>
        <taxon>Eukaryota</taxon>
        <taxon>Metazoa</taxon>
        <taxon>Chordata</taxon>
        <taxon>Craniata</taxon>
        <taxon>Vertebrata</taxon>
        <taxon>Euteleostomi</taxon>
        <taxon>Amphibia</taxon>
        <taxon>Batrachia</taxon>
        <taxon>Caudata</taxon>
        <taxon>Salamandroidea</taxon>
        <taxon>Salamandridae</taxon>
        <taxon>Pleurodelinae</taxon>
        <taxon>Pleurodeles</taxon>
    </lineage>
</organism>
<protein>
    <submittedName>
        <fullName evidence="1">Uncharacterized protein</fullName>
    </submittedName>
</protein>
<keyword evidence="2" id="KW-1185">Reference proteome</keyword>
<sequence length="171" mass="19176">MAFRQWRSQALMFGLGWDRGRRTHVLSCPDRSVLLRLLLRVGSSNGDSHLHNLFLLDVETFGALGCHLESLCSSVSERFLGAEGSAGLGIFFQMVWGKAKITDEMLVCEGKFSAAPKTKVELGPVHEASMRSARPGPSWAWAPQRAKKMFDPTVPKCRWKVERDRNNTDEN</sequence>
<name>A0AAV7LPZ6_PLEWA</name>
<reference evidence="1" key="1">
    <citation type="journal article" date="2022" name="bioRxiv">
        <title>Sequencing and chromosome-scale assembly of the giantPleurodeles waltlgenome.</title>
        <authorList>
            <person name="Brown T."/>
            <person name="Elewa A."/>
            <person name="Iarovenko S."/>
            <person name="Subramanian E."/>
            <person name="Araus A.J."/>
            <person name="Petzold A."/>
            <person name="Susuki M."/>
            <person name="Suzuki K.-i.T."/>
            <person name="Hayashi T."/>
            <person name="Toyoda A."/>
            <person name="Oliveira C."/>
            <person name="Osipova E."/>
            <person name="Leigh N.D."/>
            <person name="Simon A."/>
            <person name="Yun M.H."/>
        </authorList>
    </citation>
    <scope>NUCLEOTIDE SEQUENCE</scope>
    <source>
        <strain evidence="1">20211129_DDA</strain>
        <tissue evidence="1">Liver</tissue>
    </source>
</reference>
<dbReference type="EMBL" id="JANPWB010000015">
    <property type="protein sequence ID" value="KAJ1093054.1"/>
    <property type="molecule type" value="Genomic_DNA"/>
</dbReference>
<evidence type="ECO:0000313" key="1">
    <source>
        <dbReference type="EMBL" id="KAJ1093054.1"/>
    </source>
</evidence>
<comment type="caution">
    <text evidence="1">The sequence shown here is derived from an EMBL/GenBank/DDBJ whole genome shotgun (WGS) entry which is preliminary data.</text>
</comment>
<dbReference type="AlphaFoldDB" id="A0AAV7LPZ6"/>
<evidence type="ECO:0000313" key="2">
    <source>
        <dbReference type="Proteomes" id="UP001066276"/>
    </source>
</evidence>